<evidence type="ECO:0000256" key="2">
    <source>
        <dbReference type="ARBA" id="ARBA00022448"/>
    </source>
</evidence>
<evidence type="ECO:0000256" key="9">
    <source>
        <dbReference type="ARBA" id="ARBA00037387"/>
    </source>
</evidence>
<evidence type="ECO:0000256" key="4">
    <source>
        <dbReference type="ARBA" id="ARBA00022553"/>
    </source>
</evidence>
<organism evidence="15 16">
    <name type="scientific">Sediminibacillus dalangtanensis</name>
    <dbReference type="NCBI Taxonomy" id="2729421"/>
    <lineage>
        <taxon>Bacteria</taxon>
        <taxon>Bacillati</taxon>
        <taxon>Bacillota</taxon>
        <taxon>Bacilli</taxon>
        <taxon>Bacillales</taxon>
        <taxon>Bacillaceae</taxon>
        <taxon>Sediminibacillus</taxon>
    </lineage>
</organism>
<evidence type="ECO:0000256" key="6">
    <source>
        <dbReference type="ARBA" id="ARBA00022683"/>
    </source>
</evidence>
<evidence type="ECO:0000256" key="11">
    <source>
        <dbReference type="ARBA" id="ARBA00042072"/>
    </source>
</evidence>
<dbReference type="PROSITE" id="PS51099">
    <property type="entry name" value="PTS_EIIB_TYPE_2"/>
    <property type="match status" value="1"/>
</dbReference>
<reference evidence="15 16" key="1">
    <citation type="submission" date="2019-12" db="EMBL/GenBank/DDBJ databases">
        <title>The whole genome sequencing of a strain isolated from a Mars analog, Dalangtan Playa.</title>
        <authorList>
            <person name="Huang T."/>
        </authorList>
    </citation>
    <scope>NUCLEOTIDE SEQUENCE [LARGE SCALE GENOMIC DNA]</scope>
    <source>
        <strain evidence="15 16">DP4-553-S</strain>
    </source>
</reference>
<evidence type="ECO:0000313" key="15">
    <source>
        <dbReference type="EMBL" id="QTM98187.1"/>
    </source>
</evidence>
<dbReference type="CDD" id="cd05568">
    <property type="entry name" value="PTS_IIB_bgl_like"/>
    <property type="match status" value="1"/>
</dbReference>
<dbReference type="PROSITE" id="PS51094">
    <property type="entry name" value="PTS_EIIA_TYPE_2"/>
    <property type="match status" value="1"/>
</dbReference>
<dbReference type="InterPro" id="IPR011608">
    <property type="entry name" value="PRD"/>
</dbReference>
<keyword evidence="16" id="KW-1185">Reference proteome</keyword>
<feature type="domain" description="PTS EIIB type-2" evidence="13">
    <location>
        <begin position="398"/>
        <end position="485"/>
    </location>
</feature>
<dbReference type="Gene3D" id="3.40.930.10">
    <property type="entry name" value="Mannitol-specific EII, Chain A"/>
    <property type="match status" value="1"/>
</dbReference>
<dbReference type="Pfam" id="PF00359">
    <property type="entry name" value="PTS_EIIA_2"/>
    <property type="match status" value="1"/>
</dbReference>
<protein>
    <recommendedName>
        <fullName evidence="10">Ascorbate-specific PTS system EIIA component</fullName>
    </recommendedName>
    <alternativeName>
        <fullName evidence="11">Ascorbate-specific phosphotransferase enzyme IIA component</fullName>
    </alternativeName>
</protein>
<evidence type="ECO:0000256" key="7">
    <source>
        <dbReference type="ARBA" id="ARBA00022777"/>
    </source>
</evidence>
<evidence type="ECO:0000256" key="5">
    <source>
        <dbReference type="ARBA" id="ARBA00022679"/>
    </source>
</evidence>
<keyword evidence="4" id="KW-0597">Phosphoprotein</keyword>
<keyword evidence="7" id="KW-0418">Kinase</keyword>
<dbReference type="PANTHER" id="PTHR36203">
    <property type="entry name" value="ASCORBATE-SPECIFIC PTS SYSTEM EIIA COMPONENT"/>
    <property type="match status" value="1"/>
</dbReference>
<comment type="subcellular location">
    <subcellularLocation>
        <location evidence="1">Cytoplasm</location>
    </subcellularLocation>
</comment>
<dbReference type="SUPFAM" id="SSF55804">
    <property type="entry name" value="Phoshotransferase/anion transport protein"/>
    <property type="match status" value="1"/>
</dbReference>
<dbReference type="InterPro" id="IPR002178">
    <property type="entry name" value="PTS_EIIA_type-2_dom"/>
</dbReference>
<dbReference type="EMBL" id="CP046956">
    <property type="protein sequence ID" value="QTM98187.1"/>
    <property type="molecule type" value="Genomic_DNA"/>
</dbReference>
<evidence type="ECO:0000256" key="10">
    <source>
        <dbReference type="ARBA" id="ARBA00041175"/>
    </source>
</evidence>
<dbReference type="RefSeq" id="WP_209366787.1">
    <property type="nucleotide sequence ID" value="NZ_CP046956.1"/>
</dbReference>
<dbReference type="PROSITE" id="PS00372">
    <property type="entry name" value="PTS_EIIA_TYPE_2_HIS"/>
    <property type="match status" value="1"/>
</dbReference>
<dbReference type="CDD" id="cd00211">
    <property type="entry name" value="PTS_IIA_fru"/>
    <property type="match status" value="1"/>
</dbReference>
<dbReference type="SUPFAM" id="SSF63520">
    <property type="entry name" value="PTS-regulatory domain, PRD"/>
    <property type="match status" value="2"/>
</dbReference>
<evidence type="ECO:0000259" key="12">
    <source>
        <dbReference type="PROSITE" id="PS51094"/>
    </source>
</evidence>
<dbReference type="PANTHER" id="PTHR36203:SF1">
    <property type="entry name" value="ASCORBATE-SPECIFIC PTS SYSTEM EIIA COMPONENT"/>
    <property type="match status" value="1"/>
</dbReference>
<dbReference type="Gene3D" id="1.10.1790.10">
    <property type="entry name" value="PRD domain"/>
    <property type="match status" value="1"/>
</dbReference>
<dbReference type="InterPro" id="IPR036095">
    <property type="entry name" value="PTS_EIIB-like_sf"/>
</dbReference>
<feature type="domain" description="PRD" evidence="14">
    <location>
        <begin position="286"/>
        <end position="393"/>
    </location>
</feature>
<dbReference type="InterPro" id="IPR036634">
    <property type="entry name" value="PRD_sf"/>
</dbReference>
<evidence type="ECO:0000256" key="8">
    <source>
        <dbReference type="ARBA" id="ARBA00023159"/>
    </source>
</evidence>
<keyword evidence="8" id="KW-0010">Activator</keyword>
<dbReference type="InterPro" id="IPR007737">
    <property type="entry name" value="Mga_HTH"/>
</dbReference>
<dbReference type="PROSITE" id="PS51372">
    <property type="entry name" value="PRD_2"/>
    <property type="match status" value="2"/>
</dbReference>
<dbReference type="InterPro" id="IPR013011">
    <property type="entry name" value="PTS_EIIB_2"/>
</dbReference>
<comment type="function">
    <text evidence="9">The phosphoenolpyruvate-dependent sugar phosphotransferase system (sugar PTS), a major carbohydrate active transport system, catalyzes the phosphorylation of incoming sugar substrates concomitantly with their translocation across the cell membrane. The enzyme II UlaABC PTS system is involved in ascorbate transport.</text>
</comment>
<keyword evidence="5" id="KW-0808">Transferase</keyword>
<name>A0ABX7VV20_9BACI</name>
<evidence type="ECO:0000259" key="14">
    <source>
        <dbReference type="PROSITE" id="PS51372"/>
    </source>
</evidence>
<dbReference type="Gene3D" id="3.40.50.2300">
    <property type="match status" value="1"/>
</dbReference>
<sequence length="693" mass="79863">MDDRSDRILKEILNYPGTTSKQLEKKYNLSRRQLGYSLGKINSRLKKNKLPVIERTRQGQFLIGQEVYSYFNRDSETIDEAAAPVLSEKQRVYLIALMLISREDLSLYHFTHEFYVSKNTILQDLKLVEELVGKFDLSVRYSRKQGYILEGNEFQVRRLLTYITNKTLEMINGKTHFQNITGIGEKDIQALAERVGGVEKELGLKFTDEKLTTMPYILSLVIKRIDKGYLINSFYIKYEELSDTKQYQATEKILSDIGQIPMEERLFITLFLLSTNVYWSGFLTEETIPNLISALRQMLRIFEKRACITLQDKDQLLNKLLLHVKPAYYRIKYQLTEMTEHPYEQNKQLQELHHLVRQSTGPLEELIGLPIPESETSYLTLLIGGWMTRQGDDIRKKWKAIVVCPKGVSVSRMMYSELRHLFPDFIFLDTLSMREFQEYQLDYDIVFSSVPINTKRKLFIANPIMEQEEKERLKKQVMLELSGVFPSDIDIDDLLEVISDHADIRNEKQLATALYQYIHRDPNAAIKRSSSEQDGLTLADLLRPELITLKQTTGSWEEAVRIASGPLLESGAVTEGYVEAMLGHEKDPYIVLAPNMAIPHAAPDQGVRKVGMSMLRLEEGVPFTEDYSIQIIVVIAAVDKKKHLKALIQLMELARSEEARSQVMNADTCAAVHAVIQQYSDTYYFQQGSEVET</sequence>
<dbReference type="Pfam" id="PF00874">
    <property type="entry name" value="PRD"/>
    <property type="match status" value="2"/>
</dbReference>
<dbReference type="SUPFAM" id="SSF52794">
    <property type="entry name" value="PTS system IIB component-like"/>
    <property type="match status" value="1"/>
</dbReference>
<proteinExistence type="predicted"/>
<dbReference type="Pfam" id="PF05043">
    <property type="entry name" value="Mga"/>
    <property type="match status" value="1"/>
</dbReference>
<evidence type="ECO:0000256" key="3">
    <source>
        <dbReference type="ARBA" id="ARBA00022490"/>
    </source>
</evidence>
<keyword evidence="2" id="KW-0813">Transport</keyword>
<evidence type="ECO:0000313" key="16">
    <source>
        <dbReference type="Proteomes" id="UP000665043"/>
    </source>
</evidence>
<keyword evidence="6" id="KW-0598">Phosphotransferase system</keyword>
<accession>A0ABX7VV20</accession>
<dbReference type="InterPro" id="IPR051351">
    <property type="entry name" value="Ascorbate-PTS_EIIA_comp"/>
</dbReference>
<feature type="domain" description="PTS EIIA type-2" evidence="12">
    <location>
        <begin position="540"/>
        <end position="679"/>
    </location>
</feature>
<evidence type="ECO:0000256" key="1">
    <source>
        <dbReference type="ARBA" id="ARBA00004496"/>
    </source>
</evidence>
<dbReference type="Proteomes" id="UP000665043">
    <property type="component" value="Chromosome"/>
</dbReference>
<gene>
    <name evidence="15" type="ORF">ERJ70_01985</name>
</gene>
<feature type="domain" description="PRD" evidence="14">
    <location>
        <begin position="182"/>
        <end position="282"/>
    </location>
</feature>
<evidence type="ECO:0000259" key="13">
    <source>
        <dbReference type="PROSITE" id="PS51099"/>
    </source>
</evidence>
<keyword evidence="3" id="KW-0963">Cytoplasm</keyword>
<dbReference type="InterPro" id="IPR016152">
    <property type="entry name" value="PTrfase/Anion_transptr"/>
</dbReference>